<organism evidence="8 9">
    <name type="scientific">Dictyostelium purpureum</name>
    <name type="common">Slime mold</name>
    <dbReference type="NCBI Taxonomy" id="5786"/>
    <lineage>
        <taxon>Eukaryota</taxon>
        <taxon>Amoebozoa</taxon>
        <taxon>Evosea</taxon>
        <taxon>Eumycetozoa</taxon>
        <taxon>Dictyostelia</taxon>
        <taxon>Dictyosteliales</taxon>
        <taxon>Dictyosteliaceae</taxon>
        <taxon>Dictyostelium</taxon>
    </lineage>
</organism>
<dbReference type="VEuPathDB" id="AmoebaDB:DICPUDRAFT_49516"/>
<reference evidence="9" key="1">
    <citation type="journal article" date="2011" name="Genome Biol.">
        <title>Comparative genomics of the social amoebae Dictyostelium discoideum and Dictyostelium purpureum.</title>
        <authorList>
            <consortium name="US DOE Joint Genome Institute (JGI-PGF)"/>
            <person name="Sucgang R."/>
            <person name="Kuo A."/>
            <person name="Tian X."/>
            <person name="Salerno W."/>
            <person name="Parikh A."/>
            <person name="Feasley C.L."/>
            <person name="Dalin E."/>
            <person name="Tu H."/>
            <person name="Huang E."/>
            <person name="Barry K."/>
            <person name="Lindquist E."/>
            <person name="Shapiro H."/>
            <person name="Bruce D."/>
            <person name="Schmutz J."/>
            <person name="Salamov A."/>
            <person name="Fey P."/>
            <person name="Gaudet P."/>
            <person name="Anjard C."/>
            <person name="Babu M.M."/>
            <person name="Basu S."/>
            <person name="Bushmanova Y."/>
            <person name="van der Wel H."/>
            <person name="Katoh-Kurasawa M."/>
            <person name="Dinh C."/>
            <person name="Coutinho P.M."/>
            <person name="Saito T."/>
            <person name="Elias M."/>
            <person name="Schaap P."/>
            <person name="Kay R.R."/>
            <person name="Henrissat B."/>
            <person name="Eichinger L."/>
            <person name="Rivero F."/>
            <person name="Putnam N.H."/>
            <person name="West C.M."/>
            <person name="Loomis W.F."/>
            <person name="Chisholm R.L."/>
            <person name="Shaulsky G."/>
            <person name="Strassmann J.E."/>
            <person name="Queller D.C."/>
            <person name="Kuspa A."/>
            <person name="Grigoriev I.V."/>
        </authorList>
    </citation>
    <scope>NUCLEOTIDE SEQUENCE [LARGE SCALE GENOMIC DNA]</scope>
    <source>
        <strain evidence="9">QSDP1</strain>
    </source>
</reference>
<dbReference type="PANTHER" id="PTHR24346">
    <property type="entry name" value="MAP/MICROTUBULE AFFINITY-REGULATING KINASE"/>
    <property type="match status" value="1"/>
</dbReference>
<accession>F0ZU01</accession>
<dbReference type="GO" id="GO:0000086">
    <property type="term" value="P:G2/M transition of mitotic cell cycle"/>
    <property type="evidence" value="ECO:0000318"/>
    <property type="project" value="GO_Central"/>
</dbReference>
<dbReference type="AlphaFoldDB" id="F0ZU01"/>
<dbReference type="PANTHER" id="PTHR24346:SF110">
    <property type="entry name" value="NON-SPECIFIC SERINE_THREONINE PROTEIN KINASE"/>
    <property type="match status" value="1"/>
</dbReference>
<dbReference type="FunFam" id="1.10.510.10:FF:000777">
    <property type="entry name" value="CAMK family protein kinase"/>
    <property type="match status" value="1"/>
</dbReference>
<dbReference type="OMA" id="KCAPKIR"/>
<dbReference type="SMART" id="SM00220">
    <property type="entry name" value="S_TKc"/>
    <property type="match status" value="1"/>
</dbReference>
<dbReference type="eggNOG" id="KOG0588">
    <property type="taxonomic scope" value="Eukaryota"/>
</dbReference>
<dbReference type="STRING" id="5786.F0ZU01"/>
<feature type="domain" description="Protein kinase" evidence="7">
    <location>
        <begin position="9"/>
        <end position="262"/>
    </location>
</feature>
<evidence type="ECO:0000256" key="2">
    <source>
        <dbReference type="ARBA" id="ARBA00022679"/>
    </source>
</evidence>
<dbReference type="InterPro" id="IPR011009">
    <property type="entry name" value="Kinase-like_dom_sf"/>
</dbReference>
<dbReference type="PROSITE" id="PS50011">
    <property type="entry name" value="PROTEIN_KINASE_DOM"/>
    <property type="match status" value="1"/>
</dbReference>
<dbReference type="FunFam" id="3.30.200.20:FF:000003">
    <property type="entry name" value="Non-specific serine/threonine protein kinase"/>
    <property type="match status" value="1"/>
</dbReference>
<dbReference type="EMBL" id="GL871186">
    <property type="protein sequence ID" value="EGC32558.1"/>
    <property type="molecule type" value="Genomic_DNA"/>
</dbReference>
<dbReference type="InterPro" id="IPR008271">
    <property type="entry name" value="Ser/Thr_kinase_AS"/>
</dbReference>
<keyword evidence="2" id="KW-0808">Transferase</keyword>
<keyword evidence="9" id="KW-1185">Reference proteome</keyword>
<dbReference type="CDD" id="cd14081">
    <property type="entry name" value="STKc_BRSK1_2"/>
    <property type="match status" value="1"/>
</dbReference>
<evidence type="ECO:0000313" key="8">
    <source>
        <dbReference type="EMBL" id="EGC32558.1"/>
    </source>
</evidence>
<evidence type="ECO:0000256" key="4">
    <source>
        <dbReference type="ARBA" id="ARBA00022777"/>
    </source>
</evidence>
<evidence type="ECO:0000259" key="7">
    <source>
        <dbReference type="PROSITE" id="PS50011"/>
    </source>
</evidence>
<dbReference type="Proteomes" id="UP000001064">
    <property type="component" value="Unassembled WGS sequence"/>
</dbReference>
<sequence length="742" mass="82297">MEIPSVGPFIIGKTLGQGTTGKVKLGFHKNTGFKVGIKIINKELLINKPSMRRKIEREIVLMKLIDHPNAMKMYEVYETSKYLFLILEYVEGGELFDYLVEKGGLESGEALYFFQQIIIGLEYCHSRNICHRDLKPENLLLSGDKRIKIADFGMGSIVRKDMLLHTSCGSPHYASPEVVSGIDYDGQKADVWSCGVILYALLTGKLPFDDENIRRLLNKVKNGAFSMPPYIHKDAQDLLTRMLTVDPSKRISIKEIKEHPWFTSNHSQFQKASPVEEINADPLIDQSQIDDDIFRSLMALGLGSAEEVKQQLVSNQKHVSLIYYRLLEERKKFDSDVNKYGYKPKEARRNSLSEISLKRIFNGSNNNNNNNNNNSNNNSSNNSSSGSKSNDSQPVQPQFIQQQQPPQAHQQSPSNSSSQESMLTNSGSSSSSIGSGVSSSGSSGSFGSNRSEGLLKQALQQHHQQQQQHQQVQQHSPQYQPMQIDKPSSGSVGSSSSSPVSSTSSSASTSPQLQSVKPDHYQRRGSMTATTNPATSPTMSHRGKTSSPIEITSKVRKLKISESGGGTPGSPIIGSSPKKSWFSYFFSKGNSSNNLNNNNHNNNNSGNHSQASGNFVIDSKIDVNLIYVNLEKIIKKYGYEWRYQQSAAPGQSVNHCFIRSHSNNHDGTPQFECEIEIKPNPIGQPILRNNNSNNSIPPLNLNGGNNNNNNNNPSFKLQIIHKSGSLHKFNNFTSSLEQILTN</sequence>
<dbReference type="Pfam" id="PF00069">
    <property type="entry name" value="Pkinase"/>
    <property type="match status" value="1"/>
</dbReference>
<keyword evidence="5" id="KW-0067">ATP-binding</keyword>
<dbReference type="SUPFAM" id="SSF56112">
    <property type="entry name" value="Protein kinase-like (PK-like)"/>
    <property type="match status" value="1"/>
</dbReference>
<keyword evidence="1" id="KW-0723">Serine/threonine-protein kinase</keyword>
<evidence type="ECO:0000256" key="5">
    <source>
        <dbReference type="ARBA" id="ARBA00022840"/>
    </source>
</evidence>
<dbReference type="KEGG" id="dpp:DICPUDRAFT_49516"/>
<feature type="compositionally biased region" description="Low complexity" evidence="6">
    <location>
        <begin position="362"/>
        <end position="510"/>
    </location>
</feature>
<dbReference type="InterPro" id="IPR000719">
    <property type="entry name" value="Prot_kinase_dom"/>
</dbReference>
<dbReference type="GeneID" id="10508693"/>
<dbReference type="PROSITE" id="PS00108">
    <property type="entry name" value="PROTEIN_KINASE_ST"/>
    <property type="match status" value="1"/>
</dbReference>
<feature type="region of interest" description="Disordered" evidence="6">
    <location>
        <begin position="361"/>
        <end position="551"/>
    </location>
</feature>
<dbReference type="Gene3D" id="1.10.510.10">
    <property type="entry name" value="Transferase(Phosphotransferase) domain 1"/>
    <property type="match status" value="1"/>
</dbReference>
<proteinExistence type="predicted"/>
<dbReference type="FunCoup" id="F0ZU01">
    <property type="interactions" value="5"/>
</dbReference>
<protein>
    <recommendedName>
        <fullName evidence="7">Protein kinase domain-containing protein</fullName>
    </recommendedName>
</protein>
<evidence type="ECO:0000256" key="3">
    <source>
        <dbReference type="ARBA" id="ARBA00022741"/>
    </source>
</evidence>
<evidence type="ECO:0000313" key="9">
    <source>
        <dbReference type="Proteomes" id="UP000001064"/>
    </source>
</evidence>
<dbReference type="OrthoDB" id="504170at2759"/>
<evidence type="ECO:0000256" key="1">
    <source>
        <dbReference type="ARBA" id="ARBA00022527"/>
    </source>
</evidence>
<keyword evidence="4" id="KW-0418">Kinase</keyword>
<evidence type="ECO:0000256" key="6">
    <source>
        <dbReference type="SAM" id="MobiDB-lite"/>
    </source>
</evidence>
<dbReference type="RefSeq" id="XP_003290895.1">
    <property type="nucleotide sequence ID" value="XM_003290847.1"/>
</dbReference>
<feature type="compositionally biased region" description="Polar residues" evidence="6">
    <location>
        <begin position="525"/>
        <end position="550"/>
    </location>
</feature>
<dbReference type="InParanoid" id="F0ZU01"/>
<gene>
    <name evidence="8" type="ORF">DICPUDRAFT_49516</name>
</gene>
<keyword evidence="3" id="KW-0547">Nucleotide-binding</keyword>
<dbReference type="GO" id="GO:0004674">
    <property type="term" value="F:protein serine/threonine kinase activity"/>
    <property type="evidence" value="ECO:0000318"/>
    <property type="project" value="GO_Central"/>
</dbReference>
<dbReference type="GO" id="GO:0005524">
    <property type="term" value="F:ATP binding"/>
    <property type="evidence" value="ECO:0007669"/>
    <property type="project" value="UniProtKB-KW"/>
</dbReference>
<name>F0ZU01_DICPU</name>